<organism evidence="2">
    <name type="scientific">Oryza nivara</name>
    <name type="common">Indian wild rice</name>
    <name type="synonym">Oryza sativa f. spontanea</name>
    <dbReference type="NCBI Taxonomy" id="4536"/>
    <lineage>
        <taxon>Eukaryota</taxon>
        <taxon>Viridiplantae</taxon>
        <taxon>Streptophyta</taxon>
        <taxon>Embryophyta</taxon>
        <taxon>Tracheophyta</taxon>
        <taxon>Spermatophyta</taxon>
        <taxon>Magnoliopsida</taxon>
        <taxon>Liliopsida</taxon>
        <taxon>Poales</taxon>
        <taxon>Poaceae</taxon>
        <taxon>BOP clade</taxon>
        <taxon>Oryzoideae</taxon>
        <taxon>Oryzeae</taxon>
        <taxon>Oryzinae</taxon>
        <taxon>Oryza</taxon>
    </lineage>
</organism>
<evidence type="ECO:0000313" key="2">
    <source>
        <dbReference type="EnsemblPlants" id="ONIVA10G10830.1"/>
    </source>
</evidence>
<protein>
    <submittedName>
        <fullName evidence="2">Uncharacterized protein</fullName>
    </submittedName>
</protein>
<dbReference type="Gramene" id="ONIVA10G10830.1">
    <property type="protein sequence ID" value="ONIVA10G10830.1"/>
    <property type="gene ID" value="ONIVA10G10830"/>
</dbReference>
<reference evidence="2" key="1">
    <citation type="submission" date="2015-04" db="UniProtKB">
        <authorList>
            <consortium name="EnsemblPlants"/>
        </authorList>
    </citation>
    <scope>IDENTIFICATION</scope>
    <source>
        <strain evidence="2">SL10</strain>
    </source>
</reference>
<evidence type="ECO:0000313" key="3">
    <source>
        <dbReference type="Proteomes" id="UP000006591"/>
    </source>
</evidence>
<accession>A0A0E0ISN1</accession>
<evidence type="ECO:0000256" key="1">
    <source>
        <dbReference type="SAM" id="MobiDB-lite"/>
    </source>
</evidence>
<sequence>MFPMSLYCNKKKQLISPNNPFMNYEMMRIRERFCVFLPRENYALPRRKNPLSKPSVPLVVADHVVLVPGRPDDDEHLGGGLADALRRQLPPLLHHQPPLPLHHVDAVLDHLPPPAVRHHQHPLRLRRPPRQRAPVGELDHHRLAGYLRHGAPPGHHRPPRPPLVHLHHAEVRVRPGPPRSVGERLAAVALAHHREQQHGRRLRHLAVHEPHHGHGGARRGGGGVGGAVLVVHLLPGGLPPRAVELRLHPRPRGLRVHNLQRALQLRHGVLGVDGLTRLAEPREGEAVPGVVPREGLPPVVAAALREVLHGAGELAHPAWLQAAVDGVPRRVGALPRVEEPELVEQLGPAVGVEVAEELGGEAALVGDERVADLGGDDDAVLLDAGDPRGLLDRRRREPFPRQRGDERRVLVPKPEAVPEHSEALAEVEVLVLVGERRRRRMERLVELVGRRGGGRGEGELVVARPAADGPPVGAQDDGGGRQVREAAAAAVVRCEGGVPAVVVARRRRRRGGGGGGGGGGEGEHGGGGGGDKGAGGAYLISALVSRRGGTVLAAKGLAAGSYEFGFEFEFGILSLKLRF</sequence>
<feature type="compositionally biased region" description="Gly residues" evidence="1">
    <location>
        <begin position="512"/>
        <end position="530"/>
    </location>
</feature>
<dbReference type="OMA" id="MMRIRER"/>
<feature type="region of interest" description="Disordered" evidence="1">
    <location>
        <begin position="505"/>
        <end position="530"/>
    </location>
</feature>
<dbReference type="EnsemblPlants" id="ONIVA10G10830.1">
    <property type="protein sequence ID" value="ONIVA10G10830.1"/>
    <property type="gene ID" value="ONIVA10G10830"/>
</dbReference>
<reference evidence="2" key="2">
    <citation type="submission" date="2018-04" db="EMBL/GenBank/DDBJ databases">
        <title>OnivRS2 (Oryza nivara Reference Sequence Version 2).</title>
        <authorList>
            <person name="Zhang J."/>
            <person name="Kudrna D."/>
            <person name="Lee S."/>
            <person name="Talag J."/>
            <person name="Rajasekar S."/>
            <person name="Welchert J."/>
            <person name="Hsing Y.-I."/>
            <person name="Wing R.A."/>
        </authorList>
    </citation>
    <scope>NUCLEOTIDE SEQUENCE [LARGE SCALE GENOMIC DNA]</scope>
</reference>
<keyword evidence="3" id="KW-1185">Reference proteome</keyword>
<dbReference type="eggNOG" id="ENOG502R5ZW">
    <property type="taxonomic scope" value="Eukaryota"/>
</dbReference>
<dbReference type="HOGENOM" id="CLU_471270_0_0_1"/>
<name>A0A0E0ISN1_ORYNI</name>
<dbReference type="Proteomes" id="UP000006591">
    <property type="component" value="Chromosome 10"/>
</dbReference>
<proteinExistence type="predicted"/>
<dbReference type="AlphaFoldDB" id="A0A0E0ISN1"/>